<organism evidence="7">
    <name type="scientific">Absidia glauca</name>
    <name type="common">Pin mould</name>
    <dbReference type="NCBI Taxonomy" id="4829"/>
    <lineage>
        <taxon>Eukaryota</taxon>
        <taxon>Fungi</taxon>
        <taxon>Fungi incertae sedis</taxon>
        <taxon>Mucoromycota</taxon>
        <taxon>Mucoromycotina</taxon>
        <taxon>Mucoromycetes</taxon>
        <taxon>Mucorales</taxon>
        <taxon>Cunninghamellaceae</taxon>
        <taxon>Absidia</taxon>
    </lineage>
</organism>
<dbReference type="GO" id="GO:0006357">
    <property type="term" value="P:regulation of transcription by RNA polymerase II"/>
    <property type="evidence" value="ECO:0007669"/>
    <property type="project" value="TreeGrafter"/>
</dbReference>
<dbReference type="SMART" id="SM00249">
    <property type="entry name" value="PHD"/>
    <property type="match status" value="2"/>
</dbReference>
<dbReference type="InParanoid" id="A0A168P0Z6"/>
<evidence type="ECO:0000256" key="1">
    <source>
        <dbReference type="ARBA" id="ARBA00022723"/>
    </source>
</evidence>
<proteinExistence type="predicted"/>
<feature type="region of interest" description="Disordered" evidence="5">
    <location>
        <begin position="269"/>
        <end position="308"/>
    </location>
</feature>
<dbReference type="PANTHER" id="PTHR47636">
    <property type="entry name" value="TRANSCRIPTIONAL REGULATORY PROTEIN RCO1"/>
    <property type="match status" value="1"/>
</dbReference>
<evidence type="ECO:0000259" key="6">
    <source>
        <dbReference type="PROSITE" id="PS50016"/>
    </source>
</evidence>
<dbReference type="GO" id="GO:0008270">
    <property type="term" value="F:zinc ion binding"/>
    <property type="evidence" value="ECO:0007669"/>
    <property type="project" value="UniProtKB-KW"/>
</dbReference>
<name>A0A168P0Z6_ABSGL</name>
<dbReference type="PANTHER" id="PTHR47636:SF1">
    <property type="entry name" value="TRANSCRIPTIONAL REGULATORY PROTEIN RCO1"/>
    <property type="match status" value="1"/>
</dbReference>
<evidence type="ECO:0000313" key="7">
    <source>
        <dbReference type="EMBL" id="SAM01578.1"/>
    </source>
</evidence>
<dbReference type="InterPro" id="IPR013083">
    <property type="entry name" value="Znf_RING/FYVE/PHD"/>
</dbReference>
<keyword evidence="1" id="KW-0479">Metal-binding</keyword>
<evidence type="ECO:0000256" key="5">
    <source>
        <dbReference type="SAM" id="MobiDB-lite"/>
    </source>
</evidence>
<feature type="domain" description="PHD-type" evidence="6">
    <location>
        <begin position="40"/>
        <end position="91"/>
    </location>
</feature>
<keyword evidence="3" id="KW-0862">Zinc</keyword>
<gene>
    <name evidence="7" type="primary">ABSGL_07319.1 scaffold 8717</name>
</gene>
<evidence type="ECO:0000256" key="3">
    <source>
        <dbReference type="ARBA" id="ARBA00022833"/>
    </source>
</evidence>
<feature type="compositionally biased region" description="Basic and acidic residues" evidence="5">
    <location>
        <begin position="295"/>
        <end position="305"/>
    </location>
</feature>
<keyword evidence="8" id="KW-1185">Reference proteome</keyword>
<keyword evidence="2 4" id="KW-0863">Zinc-finger</keyword>
<dbReference type="SUPFAM" id="SSF57903">
    <property type="entry name" value="FYVE/PHD zinc finger"/>
    <property type="match status" value="2"/>
</dbReference>
<dbReference type="InterPro" id="IPR019787">
    <property type="entry name" value="Znf_PHD-finger"/>
</dbReference>
<dbReference type="PROSITE" id="PS50016">
    <property type="entry name" value="ZF_PHD_2"/>
    <property type="match status" value="1"/>
</dbReference>
<sequence length="342" mass="39284">MAPDLSFSPYFLGSLFRSTGRKTPKAKANLTIENLNARNHDLCDACNSPGQFLCCEGCPNAFHFGCVEPPMEYNEVNELEGEWFCNECLYRKKKKTSSSSSTVQQPLSFFESLTQDLERHNPLAFLLPEDIRTYFEGGRFPLVNVWKKIIMLETLANLHSTLRNDRDGLAEEEDYHRLKDDNGDYIFCYWCYRTALRKPMISCDFCSLHWHLDCLDPPLTIPPNVNKKWKCPCHTHRNDRYRTPRRLAEAVNATPATFSNDVPLFAPDEYLNDPKIPPQHNDGRPPAAIGSNDNNRLERPSDSTDPRVLFLRPQIIETNFMDSSLRLLSKEDRKSKRSSGGN</sequence>
<dbReference type="InterPro" id="IPR001965">
    <property type="entry name" value="Znf_PHD"/>
</dbReference>
<dbReference type="Pfam" id="PF00628">
    <property type="entry name" value="PHD"/>
    <property type="match status" value="2"/>
</dbReference>
<evidence type="ECO:0000256" key="2">
    <source>
        <dbReference type="ARBA" id="ARBA00022771"/>
    </source>
</evidence>
<evidence type="ECO:0000313" key="8">
    <source>
        <dbReference type="Proteomes" id="UP000078561"/>
    </source>
</evidence>
<feature type="region of interest" description="Disordered" evidence="5">
    <location>
        <begin position="321"/>
        <end position="342"/>
    </location>
</feature>
<dbReference type="Proteomes" id="UP000078561">
    <property type="component" value="Unassembled WGS sequence"/>
</dbReference>
<dbReference type="OrthoDB" id="5876363at2759"/>
<dbReference type="PROSITE" id="PS01359">
    <property type="entry name" value="ZF_PHD_1"/>
    <property type="match status" value="1"/>
</dbReference>
<accession>A0A168P0Z6</accession>
<dbReference type="InterPro" id="IPR052819">
    <property type="entry name" value="Chromatin_regulatory_protein"/>
</dbReference>
<protein>
    <recommendedName>
        <fullName evidence="6">PHD-type domain-containing protein</fullName>
    </recommendedName>
</protein>
<dbReference type="STRING" id="4829.A0A168P0Z6"/>
<dbReference type="EMBL" id="LT553527">
    <property type="protein sequence ID" value="SAM01578.1"/>
    <property type="molecule type" value="Genomic_DNA"/>
</dbReference>
<dbReference type="InterPro" id="IPR019786">
    <property type="entry name" value="Zinc_finger_PHD-type_CS"/>
</dbReference>
<dbReference type="Gene3D" id="3.30.40.10">
    <property type="entry name" value="Zinc/RING finger domain, C3HC4 (zinc finger)"/>
    <property type="match status" value="2"/>
</dbReference>
<reference evidence="7" key="1">
    <citation type="submission" date="2016-04" db="EMBL/GenBank/DDBJ databases">
        <authorList>
            <person name="Evans L.H."/>
            <person name="Alamgir A."/>
            <person name="Owens N."/>
            <person name="Weber N.D."/>
            <person name="Virtaneva K."/>
            <person name="Barbian K."/>
            <person name="Babar A."/>
            <person name="Rosenke K."/>
        </authorList>
    </citation>
    <scope>NUCLEOTIDE SEQUENCE [LARGE SCALE GENOMIC DNA]</scope>
    <source>
        <strain evidence="7">CBS 101.48</strain>
    </source>
</reference>
<evidence type="ECO:0000256" key="4">
    <source>
        <dbReference type="PROSITE-ProRule" id="PRU00146"/>
    </source>
</evidence>
<dbReference type="CDD" id="cd15534">
    <property type="entry name" value="PHD2_PHF12_Rco1"/>
    <property type="match status" value="1"/>
</dbReference>
<dbReference type="AlphaFoldDB" id="A0A168P0Z6"/>
<dbReference type="GO" id="GO:0032221">
    <property type="term" value="C:Rpd3S complex"/>
    <property type="evidence" value="ECO:0007669"/>
    <property type="project" value="TreeGrafter"/>
</dbReference>
<dbReference type="InterPro" id="IPR011011">
    <property type="entry name" value="Znf_FYVE_PHD"/>
</dbReference>